<gene>
    <name evidence="2" type="ORF">CR165_00510</name>
</gene>
<dbReference type="AlphaFoldDB" id="A0A2U1VAC8"/>
<sequence>MRGLKILVVVMGVMIIVATVALVVALVQRMNSAAGGVANGIASGVSTDLALRQPPGSRIGQIAVLDGRLAVWVERPDGARILLVDPRGGRVAGEIRLGE</sequence>
<protein>
    <submittedName>
        <fullName evidence="2">Uncharacterized protein</fullName>
    </submittedName>
</protein>
<dbReference type="Proteomes" id="UP000245048">
    <property type="component" value="Unassembled WGS sequence"/>
</dbReference>
<evidence type="ECO:0000313" key="3">
    <source>
        <dbReference type="Proteomes" id="UP000245048"/>
    </source>
</evidence>
<feature type="transmembrane region" description="Helical" evidence="1">
    <location>
        <begin position="6"/>
        <end position="27"/>
    </location>
</feature>
<keyword evidence="1" id="KW-0812">Transmembrane</keyword>
<dbReference type="RefSeq" id="WP_109515448.1">
    <property type="nucleotide sequence ID" value="NZ_JBHSCH010000005.1"/>
</dbReference>
<evidence type="ECO:0000256" key="1">
    <source>
        <dbReference type="SAM" id="Phobius"/>
    </source>
</evidence>
<organism evidence="2 3">
    <name type="scientific">Teichococcus aestuarii</name>
    <dbReference type="NCBI Taxonomy" id="568898"/>
    <lineage>
        <taxon>Bacteria</taxon>
        <taxon>Pseudomonadati</taxon>
        <taxon>Pseudomonadota</taxon>
        <taxon>Alphaproteobacteria</taxon>
        <taxon>Acetobacterales</taxon>
        <taxon>Roseomonadaceae</taxon>
        <taxon>Roseomonas</taxon>
    </lineage>
</organism>
<name>A0A2U1VAC8_9PROT</name>
<keyword evidence="3" id="KW-1185">Reference proteome</keyword>
<dbReference type="Pfam" id="PF20082">
    <property type="entry name" value="DUF6476"/>
    <property type="match status" value="1"/>
</dbReference>
<comment type="caution">
    <text evidence="2">The sequence shown here is derived from an EMBL/GenBank/DDBJ whole genome shotgun (WGS) entry which is preliminary data.</text>
</comment>
<reference evidence="3" key="1">
    <citation type="submission" date="2017-10" db="EMBL/GenBank/DDBJ databases">
        <authorList>
            <person name="Toshchakov S.V."/>
            <person name="Goeva M.A."/>
        </authorList>
    </citation>
    <scope>NUCLEOTIDE SEQUENCE [LARGE SCALE GENOMIC DNA]</scope>
    <source>
        <strain evidence="3">JR1/69-1-13</strain>
    </source>
</reference>
<dbReference type="InterPro" id="IPR045519">
    <property type="entry name" value="DUF6476"/>
</dbReference>
<proteinExistence type="predicted"/>
<accession>A0A2U1VAC8</accession>
<keyword evidence="1" id="KW-0472">Membrane</keyword>
<keyword evidence="1" id="KW-1133">Transmembrane helix</keyword>
<evidence type="ECO:0000313" key="2">
    <source>
        <dbReference type="EMBL" id="PWC30879.1"/>
    </source>
</evidence>
<dbReference type="EMBL" id="PDOA01000001">
    <property type="protein sequence ID" value="PWC30879.1"/>
    <property type="molecule type" value="Genomic_DNA"/>
</dbReference>
<dbReference type="OrthoDB" id="7279870at2"/>